<sequence length="146" mass="16369">MYLIQEASLNLPEPLQDRSVNVLSYVEPGTQAPFQIVLNRDVLIGEETIAQCFERQLSLLGRQTKQFKILRKDVQQREGGLQPLHTVESSFVQAARTHYQLQCMLLTASAPKLLVLTLSSGVALNDGHRRFWNELLATLDPAQPAS</sequence>
<evidence type="ECO:0000313" key="1">
    <source>
        <dbReference type="EMBL" id="MFG6446615.1"/>
    </source>
</evidence>
<dbReference type="InterPro" id="IPR016123">
    <property type="entry name" value="Mog1/PsbP_a/b/a-sand"/>
</dbReference>
<gene>
    <name evidence="1" type="ORF">ACG0Z6_00010</name>
</gene>
<dbReference type="InterPro" id="IPR014894">
    <property type="entry name" value="DcrB/EagT6"/>
</dbReference>
<reference evidence="1 2" key="1">
    <citation type="submission" date="2024-08" db="EMBL/GenBank/DDBJ databases">
        <authorList>
            <person name="Lu H."/>
        </authorList>
    </citation>
    <scope>NUCLEOTIDE SEQUENCE [LARGE SCALE GENOMIC DNA]</scope>
    <source>
        <strain evidence="1 2">BYS180W</strain>
    </source>
</reference>
<dbReference type="Pfam" id="PF08786">
    <property type="entry name" value="DcrB"/>
    <property type="match status" value="1"/>
</dbReference>
<keyword evidence="2" id="KW-1185">Reference proteome</keyword>
<accession>A0ABW7FQN1</accession>
<name>A0ABW7FQN1_9BURK</name>
<proteinExistence type="predicted"/>
<evidence type="ECO:0000313" key="2">
    <source>
        <dbReference type="Proteomes" id="UP001606099"/>
    </source>
</evidence>
<comment type="caution">
    <text evidence="1">The sequence shown here is derived from an EMBL/GenBank/DDBJ whole genome shotgun (WGS) entry which is preliminary data.</text>
</comment>
<dbReference type="RefSeq" id="WP_394457644.1">
    <property type="nucleotide sequence ID" value="NZ_JBIGHZ010000001.1"/>
</dbReference>
<dbReference type="Gene3D" id="3.40.1000.10">
    <property type="entry name" value="Mog1/PsbP, alpha/beta/alpha sandwich"/>
    <property type="match status" value="1"/>
</dbReference>
<organism evidence="1 2">
    <name type="scientific">Roseateles rivi</name>
    <dbReference type="NCBI Taxonomy" id="3299028"/>
    <lineage>
        <taxon>Bacteria</taxon>
        <taxon>Pseudomonadati</taxon>
        <taxon>Pseudomonadota</taxon>
        <taxon>Betaproteobacteria</taxon>
        <taxon>Burkholderiales</taxon>
        <taxon>Sphaerotilaceae</taxon>
        <taxon>Roseateles</taxon>
    </lineage>
</organism>
<dbReference type="SUPFAM" id="SSF55724">
    <property type="entry name" value="Mog1p/PsbP-like"/>
    <property type="match status" value="1"/>
</dbReference>
<dbReference type="EMBL" id="JBIGHZ010000001">
    <property type="protein sequence ID" value="MFG6446615.1"/>
    <property type="molecule type" value="Genomic_DNA"/>
</dbReference>
<dbReference type="Proteomes" id="UP001606099">
    <property type="component" value="Unassembled WGS sequence"/>
</dbReference>
<protein>
    <submittedName>
        <fullName evidence="1">DcrB-related protein</fullName>
    </submittedName>
</protein>